<dbReference type="RefSeq" id="WP_085759612.1">
    <property type="nucleotide sequence ID" value="NZ_CP019343.1"/>
</dbReference>
<evidence type="ECO:0000313" key="4">
    <source>
        <dbReference type="Proteomes" id="UP000193450"/>
    </source>
</evidence>
<organism evidence="3 4">
    <name type="scientific">Oceanicoccus sagamiensis</name>
    <dbReference type="NCBI Taxonomy" id="716816"/>
    <lineage>
        <taxon>Bacteria</taxon>
        <taxon>Pseudomonadati</taxon>
        <taxon>Pseudomonadota</taxon>
        <taxon>Gammaproteobacteria</taxon>
        <taxon>Cellvibrionales</taxon>
        <taxon>Spongiibacteraceae</taxon>
        <taxon>Oceanicoccus</taxon>
    </lineage>
</organism>
<dbReference type="PANTHER" id="PTHR13696">
    <property type="entry name" value="P-LOOP CONTAINING NUCLEOSIDE TRIPHOSPHATE HYDROLASE"/>
    <property type="match status" value="1"/>
</dbReference>
<sequence length="260" mass="28732">MRVWAVANQKGGVGKTTSAVTLGGLLADQGHRVLLLDLDPHGSMTSYFGYDPDSLQKSSFNLFTDDELTVADIDSLLLTTPAENLTLLPSSMALATVERRAAAEGMGLKVAKALALVWDSYDYVLIDSPPVLGALMINALAASERLLVPVQTEFLALKGLERMIRTITMVTRSLKKELNYLVVPTMFDRRTQASVKSLRTMRNTYTDTIWASMIPVDTRFRDASREGQTPSQYDPQSRGVTAYKALLKFLLAQQEQRLRA</sequence>
<evidence type="ECO:0000259" key="2">
    <source>
        <dbReference type="Pfam" id="PF13614"/>
    </source>
</evidence>
<dbReference type="OrthoDB" id="9815116at2"/>
<dbReference type="PIRSF" id="PIRSF009320">
    <property type="entry name" value="Nuc_binding_HP_1000"/>
    <property type="match status" value="1"/>
</dbReference>
<evidence type="ECO:0000313" key="3">
    <source>
        <dbReference type="EMBL" id="ARN75434.1"/>
    </source>
</evidence>
<proteinExistence type="predicted"/>
<keyword evidence="4" id="KW-1185">Reference proteome</keyword>
<dbReference type="EMBL" id="CP019343">
    <property type="protein sequence ID" value="ARN75434.1"/>
    <property type="molecule type" value="Genomic_DNA"/>
</dbReference>
<comment type="similarity">
    <text evidence="1">To B.subtilis soj.</text>
</comment>
<dbReference type="InterPro" id="IPR027417">
    <property type="entry name" value="P-loop_NTPase"/>
</dbReference>
<dbReference type="PANTHER" id="PTHR13696:SF69">
    <property type="entry name" value="PLASMID PARTITIONING PROTEIN-RELATED"/>
    <property type="match status" value="1"/>
</dbReference>
<dbReference type="SUPFAM" id="SSF52540">
    <property type="entry name" value="P-loop containing nucleoside triphosphate hydrolases"/>
    <property type="match status" value="1"/>
</dbReference>
<evidence type="ECO:0000256" key="1">
    <source>
        <dbReference type="ARBA" id="ARBA00060876"/>
    </source>
</evidence>
<dbReference type="AlphaFoldDB" id="A0A1X9NEF7"/>
<gene>
    <name evidence="3" type="ORF">BST96_15730</name>
</gene>
<name>A0A1X9NEF7_9GAMM</name>
<accession>A0A1X9NEF7</accession>
<dbReference type="KEGG" id="osg:BST96_15730"/>
<reference evidence="3 4" key="1">
    <citation type="submission" date="2016-11" db="EMBL/GenBank/DDBJ databases">
        <title>Trade-off between light-utilization and light-protection in marine flavobacteria.</title>
        <authorList>
            <person name="Kumagai Y."/>
        </authorList>
    </citation>
    <scope>NUCLEOTIDE SEQUENCE [LARGE SCALE GENOMIC DNA]</scope>
    <source>
        <strain evidence="3 4">NBRC 107125</strain>
    </source>
</reference>
<dbReference type="Proteomes" id="UP000193450">
    <property type="component" value="Chromosome"/>
</dbReference>
<dbReference type="STRING" id="716816.BST96_15730"/>
<dbReference type="Gene3D" id="3.40.50.300">
    <property type="entry name" value="P-loop containing nucleotide triphosphate hydrolases"/>
    <property type="match status" value="1"/>
</dbReference>
<protein>
    <submittedName>
        <fullName evidence="3">Cobalamin biosynthesis protein CobQ</fullName>
    </submittedName>
</protein>
<dbReference type="InterPro" id="IPR025669">
    <property type="entry name" value="AAA_dom"/>
</dbReference>
<dbReference type="InterPro" id="IPR050678">
    <property type="entry name" value="DNA_Partitioning_ATPase"/>
</dbReference>
<dbReference type="FunFam" id="3.40.50.300:FF:000285">
    <property type="entry name" value="Sporulation initiation inhibitor Soj"/>
    <property type="match status" value="1"/>
</dbReference>
<feature type="domain" description="AAA" evidence="2">
    <location>
        <begin position="1"/>
        <end position="179"/>
    </location>
</feature>
<dbReference type="Pfam" id="PF13614">
    <property type="entry name" value="AAA_31"/>
    <property type="match status" value="1"/>
</dbReference>
<dbReference type="CDD" id="cd02042">
    <property type="entry name" value="ParAB_family"/>
    <property type="match status" value="1"/>
</dbReference>